<evidence type="ECO:0000256" key="1">
    <source>
        <dbReference type="SAM" id="MobiDB-lite"/>
    </source>
</evidence>
<dbReference type="PANTHER" id="PTHR33625:SF4">
    <property type="entry name" value="OS08G0179900 PROTEIN"/>
    <property type="match status" value="1"/>
</dbReference>
<evidence type="ECO:0000313" key="2">
    <source>
        <dbReference type="EMBL" id="SPD12520.1"/>
    </source>
</evidence>
<dbReference type="EMBL" id="OIVN01003624">
    <property type="protein sequence ID" value="SPD12520.1"/>
    <property type="molecule type" value="Genomic_DNA"/>
</dbReference>
<dbReference type="PANTHER" id="PTHR33625">
    <property type="entry name" value="OS08G0179900 PROTEIN"/>
    <property type="match status" value="1"/>
</dbReference>
<name>A0A2N9HLB7_FAGSY</name>
<dbReference type="AlphaFoldDB" id="A0A2N9HLB7"/>
<accession>A0A2N9HLB7</accession>
<gene>
    <name evidence="2" type="ORF">FSB_LOCUS40402</name>
</gene>
<feature type="compositionally biased region" description="Polar residues" evidence="1">
    <location>
        <begin position="48"/>
        <end position="58"/>
    </location>
</feature>
<sequence length="337" mass="35900">MGGGGAIRAAAKVAGIGVVNRGLRGMRAVPPAEQSVHNASRPVSAILTSSTSAPNSGSGDVAPAQQMPGSGDGGRGADAEARIRRRAKLPGSQGGHRVIERCSGHILFFRVYLSSPESTGSVDPFAANPSLSLVSGPALETVISDVTPTPLPRVVFLAFSLFSRSPEAQNAVASIASNTKVLNDMMEIPEVRDLFVSLRRNDEFQDVRSDVQSLQPFEESSAESQPGNSDSWFNNITQDMKVKVLKTVSNASNYFQKVKGLKMVSNASNYFLKVKVLKMVSNASNYFQNLFGHSSAESTSSDANGNTSSTFTDKTIEAIFIRLAVMVVMVVVLKRVV</sequence>
<feature type="region of interest" description="Disordered" evidence="1">
    <location>
        <begin position="48"/>
        <end position="79"/>
    </location>
</feature>
<proteinExistence type="predicted"/>
<organism evidence="2">
    <name type="scientific">Fagus sylvatica</name>
    <name type="common">Beechnut</name>
    <dbReference type="NCBI Taxonomy" id="28930"/>
    <lineage>
        <taxon>Eukaryota</taxon>
        <taxon>Viridiplantae</taxon>
        <taxon>Streptophyta</taxon>
        <taxon>Embryophyta</taxon>
        <taxon>Tracheophyta</taxon>
        <taxon>Spermatophyta</taxon>
        <taxon>Magnoliopsida</taxon>
        <taxon>eudicotyledons</taxon>
        <taxon>Gunneridae</taxon>
        <taxon>Pentapetalae</taxon>
        <taxon>rosids</taxon>
        <taxon>fabids</taxon>
        <taxon>Fagales</taxon>
        <taxon>Fagaceae</taxon>
        <taxon>Fagus</taxon>
    </lineage>
</organism>
<protein>
    <submittedName>
        <fullName evidence="2">Uncharacterized protein</fullName>
    </submittedName>
</protein>
<reference evidence="2" key="1">
    <citation type="submission" date="2018-02" db="EMBL/GenBank/DDBJ databases">
        <authorList>
            <person name="Cohen D.B."/>
            <person name="Kent A.D."/>
        </authorList>
    </citation>
    <scope>NUCLEOTIDE SEQUENCE</scope>
</reference>